<dbReference type="Proteomes" id="UP000478052">
    <property type="component" value="Unassembled WGS sequence"/>
</dbReference>
<gene>
    <name evidence="1" type="ORF">FWK35_00037701</name>
</gene>
<protein>
    <submittedName>
        <fullName evidence="1">Zinc finger MYM-type protein 1-like</fullName>
    </submittedName>
</protein>
<comment type="caution">
    <text evidence="1">The sequence shown here is derived from an EMBL/GenBank/DDBJ whole genome shotgun (WGS) entry which is preliminary data.</text>
</comment>
<dbReference type="EMBL" id="VUJU01009416">
    <property type="protein sequence ID" value="KAF0720661.1"/>
    <property type="molecule type" value="Genomic_DNA"/>
</dbReference>
<evidence type="ECO:0000313" key="2">
    <source>
        <dbReference type="Proteomes" id="UP000478052"/>
    </source>
</evidence>
<dbReference type="AlphaFoldDB" id="A0A6G0W285"/>
<keyword evidence="2" id="KW-1185">Reference proteome</keyword>
<sequence length="72" mass="8260">MLPETSRQLMNQVERLIILLYTIPAASAKPERETNIMALVVELKRVTSPCHQRSISRRFPIEISIPCNADIR</sequence>
<name>A0A6G0W285_APHCR</name>
<evidence type="ECO:0000313" key="1">
    <source>
        <dbReference type="EMBL" id="KAF0720661.1"/>
    </source>
</evidence>
<organism evidence="1 2">
    <name type="scientific">Aphis craccivora</name>
    <name type="common">Cowpea aphid</name>
    <dbReference type="NCBI Taxonomy" id="307492"/>
    <lineage>
        <taxon>Eukaryota</taxon>
        <taxon>Metazoa</taxon>
        <taxon>Ecdysozoa</taxon>
        <taxon>Arthropoda</taxon>
        <taxon>Hexapoda</taxon>
        <taxon>Insecta</taxon>
        <taxon>Pterygota</taxon>
        <taxon>Neoptera</taxon>
        <taxon>Paraneoptera</taxon>
        <taxon>Hemiptera</taxon>
        <taxon>Sternorrhyncha</taxon>
        <taxon>Aphidomorpha</taxon>
        <taxon>Aphidoidea</taxon>
        <taxon>Aphididae</taxon>
        <taxon>Aphidini</taxon>
        <taxon>Aphis</taxon>
        <taxon>Aphis</taxon>
    </lineage>
</organism>
<accession>A0A6G0W285</accession>
<proteinExistence type="predicted"/>
<reference evidence="1 2" key="1">
    <citation type="submission" date="2019-08" db="EMBL/GenBank/DDBJ databases">
        <title>Whole genome of Aphis craccivora.</title>
        <authorList>
            <person name="Voronova N.V."/>
            <person name="Shulinski R.S."/>
            <person name="Bandarenka Y.V."/>
            <person name="Zhorov D.G."/>
            <person name="Warner D."/>
        </authorList>
    </citation>
    <scope>NUCLEOTIDE SEQUENCE [LARGE SCALE GENOMIC DNA]</scope>
    <source>
        <strain evidence="1">180601</strain>
        <tissue evidence="1">Whole Body</tissue>
    </source>
</reference>